<comment type="caution">
    <text evidence="3">The sequence shown here is derived from an EMBL/GenBank/DDBJ whole genome shotgun (WGS) entry which is preliminary data.</text>
</comment>
<feature type="non-terminal residue" evidence="3">
    <location>
        <position position="1988"/>
    </location>
</feature>
<dbReference type="EMBL" id="JNBS01002589">
    <property type="protein sequence ID" value="OQR90150.1"/>
    <property type="molecule type" value="Genomic_DNA"/>
</dbReference>
<feature type="domain" description="DnaJ homologue subfamily C GRV2/DNAJC13 N-terminal" evidence="2">
    <location>
        <begin position="154"/>
        <end position="443"/>
    </location>
</feature>
<dbReference type="Gene3D" id="1.25.10.10">
    <property type="entry name" value="Leucine-rich Repeat Variant"/>
    <property type="match status" value="2"/>
</dbReference>
<name>A0A1V9YX87_9STRA</name>
<dbReference type="InterPro" id="IPR045802">
    <property type="entry name" value="GRV2/DNAJC13_N"/>
</dbReference>
<gene>
    <name evidence="3" type="ORF">THRCLA_09427</name>
</gene>
<dbReference type="PANTHER" id="PTHR36983">
    <property type="entry name" value="DNAJ HOMOLOG SUBFAMILY C MEMBER 13"/>
    <property type="match status" value="1"/>
</dbReference>
<feature type="compositionally biased region" description="Polar residues" evidence="1">
    <location>
        <begin position="929"/>
        <end position="954"/>
    </location>
</feature>
<dbReference type="InterPro" id="IPR044978">
    <property type="entry name" value="GRV2/DNAJC13"/>
</dbReference>
<dbReference type="PANTHER" id="PTHR36983:SF2">
    <property type="entry name" value="DNAJ HOMOLOG SUBFAMILY C MEMBER 13"/>
    <property type="match status" value="1"/>
</dbReference>
<feature type="region of interest" description="Disordered" evidence="1">
    <location>
        <begin position="1070"/>
        <end position="1090"/>
    </location>
</feature>
<proteinExistence type="predicted"/>
<feature type="compositionally biased region" description="Acidic residues" evidence="1">
    <location>
        <begin position="23"/>
        <end position="52"/>
    </location>
</feature>
<feature type="region of interest" description="Disordered" evidence="1">
    <location>
        <begin position="57"/>
        <end position="76"/>
    </location>
</feature>
<feature type="domain" description="DnaJ homologue subfamily C GRV2/DNAJC13 N-terminal" evidence="2">
    <location>
        <begin position="501"/>
        <end position="1020"/>
    </location>
</feature>
<evidence type="ECO:0000313" key="3">
    <source>
        <dbReference type="EMBL" id="OQR90150.1"/>
    </source>
</evidence>
<dbReference type="InterPro" id="IPR011989">
    <property type="entry name" value="ARM-like"/>
</dbReference>
<evidence type="ECO:0000256" key="1">
    <source>
        <dbReference type="SAM" id="MobiDB-lite"/>
    </source>
</evidence>
<dbReference type="Pfam" id="PF19432">
    <property type="entry name" value="RME-8_N"/>
    <property type="match status" value="2"/>
</dbReference>
<organism evidence="3 4">
    <name type="scientific">Thraustotheca clavata</name>
    <dbReference type="NCBI Taxonomy" id="74557"/>
    <lineage>
        <taxon>Eukaryota</taxon>
        <taxon>Sar</taxon>
        <taxon>Stramenopiles</taxon>
        <taxon>Oomycota</taxon>
        <taxon>Saprolegniomycetes</taxon>
        <taxon>Saprolegniales</taxon>
        <taxon>Achlyaceae</taxon>
        <taxon>Thraustotheca</taxon>
    </lineage>
</organism>
<evidence type="ECO:0000313" key="4">
    <source>
        <dbReference type="Proteomes" id="UP000243217"/>
    </source>
</evidence>
<dbReference type="GO" id="GO:0006898">
    <property type="term" value="P:receptor-mediated endocytosis"/>
    <property type="evidence" value="ECO:0007669"/>
    <property type="project" value="TreeGrafter"/>
</dbReference>
<dbReference type="Proteomes" id="UP000243217">
    <property type="component" value="Unassembled WGS sequence"/>
</dbReference>
<dbReference type="InterPro" id="IPR016024">
    <property type="entry name" value="ARM-type_fold"/>
</dbReference>
<sequence length="1988" mass="223714">MADRHEEELPPPSKESSVASESYSEEEEDEDDVSDDEEHAEEATVDDGAVEEEVVTAPPTQFLRQRSHLPSECDTEGELTEAAVDAQGLAHPDFVKLHSGYVPWTEKEVKDMADKDKVVQDLDIPVNRLSGVAYVLRFFVTKPGLWGMTSKSKLIVLTPLNLFVLDPATEAILETIAYSDIMEVTTTDATSFTINVKGQKDTYVCRDKETKNQFLSAYYQLYFRDTLNKPDQTKLFQNPTYMMKKRSKSKSTPENPVDIPVLIEVRRASIDRLDIKTKKTISSIPLTSILKINKLVTDPHSFVLFYQQDKSSVVVYQFQCDEREAFLGVIINNLRTIVKEPLMIIDAFNNNEYESLVHLSDVPVDVLFEMPVMKLSKVSGSQQKQVNIALTKNSILERDPVSHRTIFSCSFSDVFNVVIYPEELGGEKFSLELKNGHTRRYVALPTSVAERSSQVGLGLERVTEAAKLKELQAAVMDPTFRQCPSFKQAGSTTILNAVVSRNLFLSNLVEVFHKNKKQVSWSTEETPLGCKVGSWSQTEGQSEWEDYLLRKLHVTWKATHDTQQWFDELFRILEQFNKNIPLGSLGTKSVGRPLLSLLKVLEALKGYIVLKIKDPSVNSHAAIPSPMLQVALLLAIQRLLHTTSGFQDIARKEYRKYITAVMEFLYSPVAEVAFAAAGVIQAMVINFTGASDKNAAKMELANRKAVFFSEKRCSLFVKRVLDPHAQFTNRYDSTLVPNELMNRVLSLELLGLDYLVLSSILRSLEACLFSGKKATPENVHNSLLEAMNIDVFSNHYTLFTLNRSLSFAVAKYSSILVKVHVLEQRSELVEQIQDFARDQGALLWQLYLSVAGHDQSQRRISSQLVAILIHENARSSFLIRNIFPFALLGDIPAEKMSFDEFGRQLPTLNMGAIAPISLPAAPEVPARGTNGSVMASSPTEHQPSSHSLITNGNGDSDKYHPGVTTRNTIVTGTKTVILYPEFFEKLKSVIAQKDLKWNPGCVAELNQRLMEEISALDINRLKNHYFVMSNPTDRTELPIDLSLEGVERDPTLLSSQFPIMFSQSENSAAQAEAVEEPAIEEKSGDNAHSVAADSESIDRVKMKPIWFLSWNANDFQINYNDPDEVRVGPYYLDHLLSHSGDFIEEIMNPEIFMNLLYFRLVADSSDDNVRILCLQVMTQLYTKYASSIPFLTFLNPLVATTMDAVNWPLKVRGHVMLFIERILSNAVNVARFLHVAQNVELVMDLLKEVKHNTDEDTNSIVQSCLEVLIKLIHCQTSEQQDLVKSDYFVGDDTAPSKAVGPIDAIKQNLAQERHLKFLVTLLAYPDRSVYRQALQLFHLLVQNNASIVPSLHSTGLFYYLILNTNNEEEMVWAAKFMDKIHLRQRPVRMTPEAVAALLTEGPGVDDSLTQRCLKSWLVKILPVSLIAQLVRHGAAKFAQVFFGDSNDPETMWNEAMRQHMITQVREFLESHLINGVFVLTSNEDDVSTPLITYPEEVYMLQCYQYYLHNLLNEEKFPNWPINDVPAFLRALMDAVHSFVYPSTSAKPSFEDLALIFDAIGLLFRRFWTSTLSANIQDYINFPLLLMALKKCNDTAMPQNIAGWTAFTNLCRILPIAYKSSDIVNQLKDTSVVSGIRVLYSALMSAHSHGDLEVTQMLLNTFELVLKSPVGRDALAVSSSFNILPCLTSYLAYDSKSTALTKSALLIIQNMAQSSSSSKSDMLMEWMAQNGILWYLAEIICQKAYSPDGIRREAAEALKRILRTDGGSPSRSRMQKTIEQIFTRPLIDLLLCSNDSDMFLQVVADDVKKPHMMWTSSMRSELLALARKAHENPVEMELPVHFKYEAQKQELCVADIYVNFYNAYPEAGIHALISTGGSMGGEANIHANDLPEIRKRVMANLLSALSHDIAGVRARPEILEAVLNERMLPVVTAIRHMLQHTPEMDIQLVEVDGIVTLFAGLDHDDTTLRFSAPKASFFQLRIMECLQIA</sequence>
<reference evidence="3 4" key="1">
    <citation type="journal article" date="2014" name="Genome Biol. Evol.">
        <title>The secreted proteins of Achlya hypogyna and Thraustotheca clavata identify the ancestral oomycete secretome and reveal gene acquisitions by horizontal gene transfer.</title>
        <authorList>
            <person name="Misner I."/>
            <person name="Blouin N."/>
            <person name="Leonard G."/>
            <person name="Richards T.A."/>
            <person name="Lane C.E."/>
        </authorList>
    </citation>
    <scope>NUCLEOTIDE SEQUENCE [LARGE SCALE GENOMIC DNA]</scope>
    <source>
        <strain evidence="3 4">ATCC 34112</strain>
    </source>
</reference>
<feature type="region of interest" description="Disordered" evidence="1">
    <location>
        <begin position="925"/>
        <end position="959"/>
    </location>
</feature>
<dbReference type="SUPFAM" id="SSF48371">
    <property type="entry name" value="ARM repeat"/>
    <property type="match status" value="1"/>
</dbReference>
<evidence type="ECO:0000259" key="2">
    <source>
        <dbReference type="Pfam" id="PF19432"/>
    </source>
</evidence>
<dbReference type="GO" id="GO:2000641">
    <property type="term" value="P:regulation of early endosome to late endosome transport"/>
    <property type="evidence" value="ECO:0007669"/>
    <property type="project" value="InterPro"/>
</dbReference>
<accession>A0A1V9YX87</accession>
<dbReference type="GO" id="GO:0010008">
    <property type="term" value="C:endosome membrane"/>
    <property type="evidence" value="ECO:0007669"/>
    <property type="project" value="TreeGrafter"/>
</dbReference>
<dbReference type="STRING" id="74557.A0A1V9YX87"/>
<feature type="region of interest" description="Disordered" evidence="1">
    <location>
        <begin position="1"/>
        <end position="52"/>
    </location>
</feature>
<dbReference type="GO" id="GO:0007032">
    <property type="term" value="P:endosome organization"/>
    <property type="evidence" value="ECO:0007669"/>
    <property type="project" value="InterPro"/>
</dbReference>
<dbReference type="OrthoDB" id="69656at2759"/>
<keyword evidence="4" id="KW-1185">Reference proteome</keyword>
<protein>
    <recommendedName>
        <fullName evidence="2">DnaJ homologue subfamily C GRV2/DNAJC13 N-terminal domain-containing protein</fullName>
    </recommendedName>
</protein>